<sequence>MAGLSLESGLGDVNEDVGSRDIQVFDWGHEVRQRSARLGSADAQTLEIESGIRMSTRLGENFSRMQTCTKRSIGDTGRWDVGLDGKFSHRSSAEFLHTIRTTTGIILWVLLVSSCLVVVPLYDRNDEITVFTDDQGCQREKDAFLLLKVMSDGPPQDANESLTKLTACAYEHHHRP</sequence>
<reference evidence="2" key="1">
    <citation type="journal article" date="2017" name="Nat. Ecol. Evol.">
        <title>Genome expansion and lineage-specific genetic innovations in the forest pathogenic fungi Armillaria.</title>
        <authorList>
            <person name="Sipos G."/>
            <person name="Prasanna A.N."/>
            <person name="Walter M.C."/>
            <person name="O'Connor E."/>
            <person name="Balint B."/>
            <person name="Krizsan K."/>
            <person name="Kiss B."/>
            <person name="Hess J."/>
            <person name="Varga T."/>
            <person name="Slot J."/>
            <person name="Riley R."/>
            <person name="Boka B."/>
            <person name="Rigling D."/>
            <person name="Barry K."/>
            <person name="Lee J."/>
            <person name="Mihaltcheva S."/>
            <person name="LaButti K."/>
            <person name="Lipzen A."/>
            <person name="Waldron R."/>
            <person name="Moloney N.M."/>
            <person name="Sperisen C."/>
            <person name="Kredics L."/>
            <person name="Vagvoelgyi C."/>
            <person name="Patrignani A."/>
            <person name="Fitzpatrick D."/>
            <person name="Nagy I."/>
            <person name="Doyle S."/>
            <person name="Anderson J.B."/>
            <person name="Grigoriev I.V."/>
            <person name="Gueldener U."/>
            <person name="Muensterkoetter M."/>
            <person name="Nagy L.G."/>
        </authorList>
    </citation>
    <scope>NUCLEOTIDE SEQUENCE [LARGE SCALE GENOMIC DNA]</scope>
    <source>
        <strain evidence="2">28-4</strain>
    </source>
</reference>
<proteinExistence type="predicted"/>
<keyword evidence="2" id="KW-1185">Reference proteome</keyword>
<organism evidence="1 2">
    <name type="scientific">Armillaria solidipes</name>
    <dbReference type="NCBI Taxonomy" id="1076256"/>
    <lineage>
        <taxon>Eukaryota</taxon>
        <taxon>Fungi</taxon>
        <taxon>Dikarya</taxon>
        <taxon>Basidiomycota</taxon>
        <taxon>Agaricomycotina</taxon>
        <taxon>Agaricomycetes</taxon>
        <taxon>Agaricomycetidae</taxon>
        <taxon>Agaricales</taxon>
        <taxon>Marasmiineae</taxon>
        <taxon>Physalacriaceae</taxon>
        <taxon>Armillaria</taxon>
    </lineage>
</organism>
<dbReference type="Proteomes" id="UP000218334">
    <property type="component" value="Unassembled WGS sequence"/>
</dbReference>
<accession>A0A2H3B6X2</accession>
<dbReference type="AlphaFoldDB" id="A0A2H3B6X2"/>
<gene>
    <name evidence="1" type="ORF">ARMSODRAFT_1006966</name>
</gene>
<evidence type="ECO:0000313" key="2">
    <source>
        <dbReference type="Proteomes" id="UP000218334"/>
    </source>
</evidence>
<evidence type="ECO:0000313" key="1">
    <source>
        <dbReference type="EMBL" id="PBK64614.1"/>
    </source>
</evidence>
<protein>
    <submittedName>
        <fullName evidence="1">Uncharacterized protein</fullName>
    </submittedName>
</protein>
<dbReference type="EMBL" id="KZ293450">
    <property type="protein sequence ID" value="PBK64614.1"/>
    <property type="molecule type" value="Genomic_DNA"/>
</dbReference>
<name>A0A2H3B6X2_9AGAR</name>